<keyword evidence="4 7" id="KW-0378">Hydrolase</keyword>
<sequence length="355" mass="37124">MTPTDSRRSVVPPYLLHAVAQAAEFPRAASAARTALASLELVQTPKHRHLVAPRGVSAGVDGSGTVDRSPQRTIADARGTTTLPGTIVRNEGDPETGDPAVDEAYAGLGATHAFWLDVFGRVSIDGAGLPLDATVHFGEDYDNAYWDGSRMVFGDGDDEVFRRFTIALDVIGHELAHGVTQYTADLTYQRQSGALNESVSDVFGSLVAQYAAGQTAEQASWLIGEGLFTDAVRGDALRSMRAPGTAYDDPVLGKDPQPATMADFVVTTDDAGGVHTNSGIPNHAFFLAATAIGGYAWQGAGAVWWDALTSDAVTASIDFAGFAAVTIDAAATRFGDGAAEHAAVQDAWRTVGVLA</sequence>
<dbReference type="Pfam" id="PF02868">
    <property type="entry name" value="Peptidase_M4_C"/>
    <property type="match status" value="1"/>
</dbReference>
<keyword evidence="3" id="KW-0479">Metal-binding</keyword>
<dbReference type="InterPro" id="IPR023612">
    <property type="entry name" value="Peptidase_M4"/>
</dbReference>
<evidence type="ECO:0000256" key="3">
    <source>
        <dbReference type="ARBA" id="ARBA00022723"/>
    </source>
</evidence>
<evidence type="ECO:0000256" key="1">
    <source>
        <dbReference type="ARBA" id="ARBA00009388"/>
    </source>
</evidence>
<keyword evidence="2 7" id="KW-0645">Protease</keyword>
<evidence type="ECO:0000259" key="9">
    <source>
        <dbReference type="Pfam" id="PF02868"/>
    </source>
</evidence>
<comment type="similarity">
    <text evidence="1 7">Belongs to the peptidase M4 family.</text>
</comment>
<dbReference type="EC" id="3.4.24.-" evidence="7"/>
<evidence type="ECO:0000313" key="11">
    <source>
        <dbReference type="Proteomes" id="UP001370299"/>
    </source>
</evidence>
<dbReference type="InterPro" id="IPR001570">
    <property type="entry name" value="Peptidase_M4_C_domain"/>
</dbReference>
<gene>
    <name evidence="10" type="ORF">WMN62_16805</name>
</gene>
<name>A0ABU8YF25_9MICO</name>
<dbReference type="SUPFAM" id="SSF55486">
    <property type="entry name" value="Metalloproteases ('zincins'), catalytic domain"/>
    <property type="match status" value="1"/>
</dbReference>
<dbReference type="RefSeq" id="WP_340196197.1">
    <property type="nucleotide sequence ID" value="NZ_JBBKAP010000021.1"/>
</dbReference>
<dbReference type="PANTHER" id="PTHR43579">
    <property type="match status" value="1"/>
</dbReference>
<dbReference type="PANTHER" id="PTHR43579:SF1">
    <property type="entry name" value="NEUTRAL METALLOPROTEINASE"/>
    <property type="match status" value="1"/>
</dbReference>
<accession>A0ABU8YF25</accession>
<keyword evidence="6 7" id="KW-0482">Metalloprotease</keyword>
<evidence type="ECO:0000259" key="8">
    <source>
        <dbReference type="Pfam" id="PF01447"/>
    </source>
</evidence>
<evidence type="ECO:0000256" key="7">
    <source>
        <dbReference type="RuleBase" id="RU366073"/>
    </source>
</evidence>
<comment type="subcellular location">
    <subcellularLocation>
        <location evidence="7">Secreted</location>
    </subcellularLocation>
</comment>
<evidence type="ECO:0000256" key="5">
    <source>
        <dbReference type="ARBA" id="ARBA00022833"/>
    </source>
</evidence>
<dbReference type="EMBL" id="JBBLYY010000078">
    <property type="protein sequence ID" value="MEK0173137.1"/>
    <property type="molecule type" value="Genomic_DNA"/>
</dbReference>
<feature type="domain" description="Peptidase M4" evidence="8">
    <location>
        <begin position="83"/>
        <end position="181"/>
    </location>
</feature>
<evidence type="ECO:0000256" key="4">
    <source>
        <dbReference type="ARBA" id="ARBA00022801"/>
    </source>
</evidence>
<dbReference type="Gene3D" id="3.10.170.10">
    <property type="match status" value="1"/>
</dbReference>
<dbReference type="Pfam" id="PF01447">
    <property type="entry name" value="Peptidase_M4"/>
    <property type="match status" value="1"/>
</dbReference>
<dbReference type="InterPro" id="IPR052759">
    <property type="entry name" value="Metalloprotease_M4"/>
</dbReference>
<feature type="domain" description="Peptidase M4 C-terminal" evidence="9">
    <location>
        <begin position="184"/>
        <end position="353"/>
    </location>
</feature>
<keyword evidence="7" id="KW-0964">Secreted</keyword>
<dbReference type="InterPro" id="IPR027268">
    <property type="entry name" value="Peptidase_M4/M1_CTD_sf"/>
</dbReference>
<comment type="cofactor">
    <cofactor evidence="7">
        <name>Zn(2+)</name>
        <dbReference type="ChEBI" id="CHEBI:29105"/>
    </cofactor>
</comment>
<keyword evidence="11" id="KW-1185">Reference proteome</keyword>
<dbReference type="Gene3D" id="1.10.390.10">
    <property type="entry name" value="Neutral Protease Domain 2"/>
    <property type="match status" value="1"/>
</dbReference>
<keyword evidence="5 7" id="KW-0862">Zinc</keyword>
<evidence type="ECO:0000256" key="2">
    <source>
        <dbReference type="ARBA" id="ARBA00022670"/>
    </source>
</evidence>
<dbReference type="Proteomes" id="UP001370299">
    <property type="component" value="Unassembled WGS sequence"/>
</dbReference>
<protein>
    <recommendedName>
        <fullName evidence="7">Neutral metalloproteinase</fullName>
        <ecNumber evidence="7">3.4.24.-</ecNumber>
    </recommendedName>
</protein>
<dbReference type="PRINTS" id="PR00730">
    <property type="entry name" value="THERMOLYSIN"/>
</dbReference>
<dbReference type="CDD" id="cd09597">
    <property type="entry name" value="M4_TLP"/>
    <property type="match status" value="1"/>
</dbReference>
<organism evidence="10 11">
    <name type="scientific">Curtobacterium citreum</name>
    <dbReference type="NCBI Taxonomy" id="2036"/>
    <lineage>
        <taxon>Bacteria</taxon>
        <taxon>Bacillati</taxon>
        <taxon>Actinomycetota</taxon>
        <taxon>Actinomycetes</taxon>
        <taxon>Micrococcales</taxon>
        <taxon>Microbacteriaceae</taxon>
        <taxon>Curtobacterium</taxon>
    </lineage>
</organism>
<dbReference type="InterPro" id="IPR013856">
    <property type="entry name" value="Peptidase_M4_domain"/>
</dbReference>
<comment type="caution">
    <text evidence="10">The sequence shown here is derived from an EMBL/GenBank/DDBJ whole genome shotgun (WGS) entry which is preliminary data.</text>
</comment>
<evidence type="ECO:0000313" key="10">
    <source>
        <dbReference type="EMBL" id="MEK0173137.1"/>
    </source>
</evidence>
<reference evidence="10 11" key="1">
    <citation type="submission" date="2024-03" db="EMBL/GenBank/DDBJ databases">
        <title>Whole genomes of four grape xylem sap localized bacterial endophytes.</title>
        <authorList>
            <person name="Kumar G."/>
            <person name="Savka M.A."/>
        </authorList>
    </citation>
    <scope>NUCLEOTIDE SEQUENCE [LARGE SCALE GENOMIC DNA]</scope>
    <source>
        <strain evidence="10 11">RIT_GXS8</strain>
    </source>
</reference>
<comment type="function">
    <text evidence="7">Extracellular zinc metalloprotease.</text>
</comment>
<evidence type="ECO:0000256" key="6">
    <source>
        <dbReference type="ARBA" id="ARBA00023049"/>
    </source>
</evidence>
<proteinExistence type="inferred from homology"/>